<dbReference type="PANTHER" id="PTHR13547">
    <property type="match status" value="1"/>
</dbReference>
<dbReference type="PANTHER" id="PTHR13547:SF13">
    <property type="entry name" value="PROTEINACEOUS RNASE P 2"/>
    <property type="match status" value="1"/>
</dbReference>
<evidence type="ECO:0000256" key="1">
    <source>
        <dbReference type="ARBA" id="ARBA00000928"/>
    </source>
</evidence>
<evidence type="ECO:0000256" key="7">
    <source>
        <dbReference type="ARBA" id="ARBA00022723"/>
    </source>
</evidence>
<evidence type="ECO:0000256" key="4">
    <source>
        <dbReference type="ARBA" id="ARBA00012179"/>
    </source>
</evidence>
<keyword evidence="9" id="KW-0378">Hydrolase</keyword>
<evidence type="ECO:0000256" key="12">
    <source>
        <dbReference type="SAM" id="MobiDB-lite"/>
    </source>
</evidence>
<evidence type="ECO:0000256" key="3">
    <source>
        <dbReference type="ARBA" id="ARBA00007626"/>
    </source>
</evidence>
<dbReference type="InterPro" id="IPR031595">
    <property type="entry name" value="PRORP_C"/>
</dbReference>
<evidence type="ECO:0000256" key="10">
    <source>
        <dbReference type="ARBA" id="ARBA00022833"/>
    </source>
</evidence>
<dbReference type="GO" id="GO:0001682">
    <property type="term" value="P:tRNA 5'-leader removal"/>
    <property type="evidence" value="ECO:0007669"/>
    <property type="project" value="TreeGrafter"/>
</dbReference>
<dbReference type="GO" id="GO:0046872">
    <property type="term" value="F:metal ion binding"/>
    <property type="evidence" value="ECO:0007669"/>
    <property type="project" value="UniProtKB-KW"/>
</dbReference>
<name>A0A5C7IWP8_9ROSI</name>
<keyword evidence="10" id="KW-0862">Zinc</keyword>
<evidence type="ECO:0000259" key="14">
    <source>
        <dbReference type="Pfam" id="PF17177"/>
    </source>
</evidence>
<dbReference type="OrthoDB" id="46913at2759"/>
<dbReference type="EC" id="3.1.26.5" evidence="4"/>
<gene>
    <name evidence="15" type="ORF">EZV62_002232</name>
</gene>
<keyword evidence="11" id="KW-0460">Magnesium</keyword>
<evidence type="ECO:0000313" key="15">
    <source>
        <dbReference type="EMBL" id="TXG73653.1"/>
    </source>
</evidence>
<comment type="catalytic activity">
    <reaction evidence="1">
        <text>Endonucleolytic cleavage of RNA, removing 5'-extranucleotides from tRNA precursor.</text>
        <dbReference type="EC" id="3.1.26.5"/>
    </reaction>
</comment>
<keyword evidence="5" id="KW-0819">tRNA processing</keyword>
<dbReference type="Pfam" id="PF17177">
    <property type="entry name" value="PPR_long"/>
    <property type="match status" value="1"/>
</dbReference>
<comment type="caution">
    <text evidence="15">The sequence shown here is derived from an EMBL/GenBank/DDBJ whole genome shotgun (WGS) entry which is preliminary data.</text>
</comment>
<evidence type="ECO:0000259" key="13">
    <source>
        <dbReference type="Pfam" id="PF16953"/>
    </source>
</evidence>
<comment type="similarity">
    <text evidence="3">Belongs to the PPR family. P subfamily.</text>
</comment>
<keyword evidence="6" id="KW-0540">Nuclease</keyword>
<dbReference type="Proteomes" id="UP000323000">
    <property type="component" value="Chromosome 1"/>
</dbReference>
<evidence type="ECO:0000313" key="16">
    <source>
        <dbReference type="Proteomes" id="UP000323000"/>
    </source>
</evidence>
<dbReference type="GO" id="GO:0004526">
    <property type="term" value="F:ribonuclease P activity"/>
    <property type="evidence" value="ECO:0007669"/>
    <property type="project" value="UniProtKB-EC"/>
</dbReference>
<evidence type="ECO:0000256" key="6">
    <source>
        <dbReference type="ARBA" id="ARBA00022722"/>
    </source>
</evidence>
<dbReference type="Gene3D" id="3.40.50.11980">
    <property type="match status" value="2"/>
</dbReference>
<feature type="region of interest" description="Disordered" evidence="12">
    <location>
        <begin position="1"/>
        <end position="20"/>
    </location>
</feature>
<reference evidence="16" key="1">
    <citation type="journal article" date="2019" name="Gigascience">
        <title>De novo genome assembly of the endangered Acer yangbiense, a plant species with extremely small populations endemic to Yunnan Province, China.</title>
        <authorList>
            <person name="Yang J."/>
            <person name="Wariss H.M."/>
            <person name="Tao L."/>
            <person name="Zhang R."/>
            <person name="Yun Q."/>
            <person name="Hollingsworth P."/>
            <person name="Dao Z."/>
            <person name="Luo G."/>
            <person name="Guo H."/>
            <person name="Ma Y."/>
            <person name="Sun W."/>
        </authorList>
    </citation>
    <scope>NUCLEOTIDE SEQUENCE [LARGE SCALE GENOMIC DNA]</scope>
    <source>
        <strain evidence="16">cv. Malutang</strain>
    </source>
</reference>
<feature type="domain" description="PRORP" evidence="13">
    <location>
        <begin position="447"/>
        <end position="534"/>
    </location>
</feature>
<feature type="domain" description="PRORP" evidence="13">
    <location>
        <begin position="263"/>
        <end position="403"/>
    </location>
</feature>
<dbReference type="Gene3D" id="1.25.40.10">
    <property type="entry name" value="Tetratricopeptide repeat domain"/>
    <property type="match status" value="1"/>
</dbReference>
<sequence>MDTTKIPPNPNKKRKTNQNPETTFLINLQSCTKSKDLQTAISLFESALSQNLRLSLHHFNALLYLCSNFATDPSAKDSAIDYGFRVFNHMLSNKAVPNEASVTSIVRLASAKKDGDYAFELIKKMNKDYNLVPRLRTYDPALLCFCENLEAEKAYEVEEHMGSMGVRLEEQEIAALLTVSSETGRVERVYEYLQKLRNSVRCVSEGTAKAIEDWFRREKATEVKGVSFDEGLVKEAVLKNGGGWHGLGWIGDGKWVSKRGSLDENGKCCCCGHQLVNVDIDDAETEKFAESIAGLSMEREVKANFSEFQDWLEQHADYEAIVDGANIGLYQQNFAEGGFSIPQLDAVVKELYTRNGNKWPLIILHNKRLRSLLENPSHRKLVQEWMDEGVLYMTPHGSNDDWYADSILSSVAEILVLFDTFLLLNQCDYFMVSTSKLLMNTYSVLYEYWLYAAVKLRCLLATNDEMRDHIFELLGTNFFLKWKERHQVRYTFVKGNLKLQLPPPYSLVMQESEKGSWHVPISINNDESSQTWLCITRSTVDESCDKAKALENTETSENGHGLCWNDETLNSCNP</sequence>
<dbReference type="InterPro" id="IPR011990">
    <property type="entry name" value="TPR-like_helical_dom_sf"/>
</dbReference>
<protein>
    <recommendedName>
        <fullName evidence="4">ribonuclease P</fullName>
        <ecNumber evidence="4">3.1.26.5</ecNumber>
    </recommendedName>
</protein>
<evidence type="ECO:0000256" key="5">
    <source>
        <dbReference type="ARBA" id="ARBA00022694"/>
    </source>
</evidence>
<dbReference type="EMBL" id="VAHF01000001">
    <property type="protein sequence ID" value="TXG73653.1"/>
    <property type="molecule type" value="Genomic_DNA"/>
</dbReference>
<keyword evidence="16" id="KW-1185">Reference proteome</keyword>
<dbReference type="AlphaFoldDB" id="A0A5C7IWP8"/>
<evidence type="ECO:0000256" key="2">
    <source>
        <dbReference type="ARBA" id="ARBA00001946"/>
    </source>
</evidence>
<accession>A0A5C7IWP8</accession>
<feature type="domain" description="PROP1-like PPR" evidence="14">
    <location>
        <begin position="11"/>
        <end position="222"/>
    </location>
</feature>
<comment type="cofactor">
    <cofactor evidence="2">
        <name>Mg(2+)</name>
        <dbReference type="ChEBI" id="CHEBI:18420"/>
    </cofactor>
</comment>
<dbReference type="InterPro" id="IPR033443">
    <property type="entry name" value="PROP1-like_PPR_dom"/>
</dbReference>
<keyword evidence="8" id="KW-0677">Repeat</keyword>
<keyword evidence="7" id="KW-0479">Metal-binding</keyword>
<organism evidence="15 16">
    <name type="scientific">Acer yangbiense</name>
    <dbReference type="NCBI Taxonomy" id="1000413"/>
    <lineage>
        <taxon>Eukaryota</taxon>
        <taxon>Viridiplantae</taxon>
        <taxon>Streptophyta</taxon>
        <taxon>Embryophyta</taxon>
        <taxon>Tracheophyta</taxon>
        <taxon>Spermatophyta</taxon>
        <taxon>Magnoliopsida</taxon>
        <taxon>eudicotyledons</taxon>
        <taxon>Gunneridae</taxon>
        <taxon>Pentapetalae</taxon>
        <taxon>rosids</taxon>
        <taxon>malvids</taxon>
        <taxon>Sapindales</taxon>
        <taxon>Sapindaceae</taxon>
        <taxon>Hippocastanoideae</taxon>
        <taxon>Acereae</taxon>
        <taxon>Acer</taxon>
    </lineage>
</organism>
<evidence type="ECO:0000256" key="9">
    <source>
        <dbReference type="ARBA" id="ARBA00022801"/>
    </source>
</evidence>
<evidence type="ECO:0000256" key="8">
    <source>
        <dbReference type="ARBA" id="ARBA00022737"/>
    </source>
</evidence>
<proteinExistence type="inferred from homology"/>
<dbReference type="Pfam" id="PF16953">
    <property type="entry name" value="PRORP"/>
    <property type="match status" value="2"/>
</dbReference>
<evidence type="ECO:0000256" key="11">
    <source>
        <dbReference type="ARBA" id="ARBA00022842"/>
    </source>
</evidence>